<feature type="region of interest" description="Disordered" evidence="1">
    <location>
        <begin position="343"/>
        <end position="371"/>
    </location>
</feature>
<evidence type="ECO:0000313" key="2">
    <source>
        <dbReference type="EMBL" id="KKL84353.1"/>
    </source>
</evidence>
<dbReference type="InterPro" id="IPR044000">
    <property type="entry name" value="Phage_tube_2"/>
</dbReference>
<dbReference type="EMBL" id="LAZR01021721">
    <property type="protein sequence ID" value="KKL84353.1"/>
    <property type="molecule type" value="Genomic_DNA"/>
</dbReference>
<protein>
    <submittedName>
        <fullName evidence="2">Uncharacterized protein</fullName>
    </submittedName>
</protein>
<comment type="caution">
    <text evidence="2">The sequence shown here is derived from an EMBL/GenBank/DDBJ whole genome shotgun (WGS) entry which is preliminary data.</text>
</comment>
<reference evidence="2" key="1">
    <citation type="journal article" date="2015" name="Nature">
        <title>Complex archaea that bridge the gap between prokaryotes and eukaryotes.</title>
        <authorList>
            <person name="Spang A."/>
            <person name="Saw J.H."/>
            <person name="Jorgensen S.L."/>
            <person name="Zaremba-Niedzwiedzka K."/>
            <person name="Martijn J."/>
            <person name="Lind A.E."/>
            <person name="van Eijk R."/>
            <person name="Schleper C."/>
            <person name="Guy L."/>
            <person name="Ettema T.J."/>
        </authorList>
    </citation>
    <scope>NUCLEOTIDE SEQUENCE</scope>
</reference>
<dbReference type="AlphaFoldDB" id="A0A0F9FDP0"/>
<gene>
    <name evidence="2" type="ORF">LCGC14_1965600</name>
</gene>
<dbReference type="Pfam" id="PF18906">
    <property type="entry name" value="Phage_tube_2"/>
    <property type="match status" value="1"/>
</dbReference>
<name>A0A0F9FDP0_9ZZZZ</name>
<feature type="compositionally biased region" description="Acidic residues" evidence="1">
    <location>
        <begin position="353"/>
        <end position="363"/>
    </location>
</feature>
<organism evidence="2">
    <name type="scientific">marine sediment metagenome</name>
    <dbReference type="NCBI Taxonomy" id="412755"/>
    <lineage>
        <taxon>unclassified sequences</taxon>
        <taxon>metagenomes</taxon>
        <taxon>ecological metagenomes</taxon>
    </lineage>
</organism>
<evidence type="ECO:0000256" key="1">
    <source>
        <dbReference type="SAM" id="MobiDB-lite"/>
    </source>
</evidence>
<sequence>MPNSAGFKTHMGLARQTSILTAVVPTDRIPLLSEGIEFDYQDKLYDYLQGGAAIPNQKNTFKGVTGTLESEIVYTQKVSSEFVSASQLVVAAMGVCTFVGGTSSNQITMQDDLTEIFHIAWDKDVHATNPWEALGCMVSTMTLTCDEKESLKGTFDMAIHELTIDGSAPSGGAVSDLTSLPKVDAHPVLLKDFTIRFADHSGAPGSGDNMAVSGFTVTVNNNLSSQEQATPDAGSSTMLDYLHADAGLALYPVRNGFREVLLEITIPRYQSDFFTTALTAKTDLQATFESLDPSADASEFDLLFPRLRVETVSNPIAGPGLVTQTVSFRCLKWNSTSDLTFSDSGAVSGAPEENSELWVETDDERTATMTS</sequence>
<accession>A0A0F9FDP0</accession>
<proteinExistence type="predicted"/>